<dbReference type="STRING" id="223900.GCA_000821045_00893"/>
<dbReference type="Gene3D" id="3.30.780.10">
    <property type="entry name" value="SUI1-like domain"/>
    <property type="match status" value="1"/>
</dbReference>
<dbReference type="InterPro" id="IPR005872">
    <property type="entry name" value="SUI1_arc_bac"/>
</dbReference>
<evidence type="ECO:0000256" key="1">
    <source>
        <dbReference type="ARBA" id="ARBA00005422"/>
    </source>
</evidence>
<proteinExistence type="inferred from homology"/>
<keyword evidence="5" id="KW-0396">Initiation factor</keyword>
<dbReference type="GO" id="GO:0001731">
    <property type="term" value="P:formation of translation preinitiation complex"/>
    <property type="evidence" value="ECO:0007669"/>
    <property type="project" value="TreeGrafter"/>
</dbReference>
<gene>
    <name evidence="5" type="ORF">BTW10_05830</name>
</gene>
<dbReference type="AlphaFoldDB" id="A0A1Q8TEM6"/>
<reference evidence="5 6" key="1">
    <citation type="submission" date="2016-12" db="EMBL/GenBank/DDBJ databases">
        <title>Draft genome sequences of strains Salinicola socius SMB35, Salinicola sp. MH3R3-1 and Chromohalobacter sp. SMB17 from the Verkhnekamsk potash mining region of Russia.</title>
        <authorList>
            <person name="Mavrodi D.V."/>
            <person name="Olsson B.E."/>
            <person name="Korsakova E.S."/>
            <person name="Pyankova A."/>
            <person name="Mavrodi O.V."/>
            <person name="Plotnikova E.G."/>
        </authorList>
    </citation>
    <scope>NUCLEOTIDE SEQUENCE [LARGE SCALE GENOMIC DNA]</scope>
    <source>
        <strain evidence="5 6">SMB17</strain>
    </source>
</reference>
<keyword evidence="2" id="KW-0810">Translation regulation</keyword>
<comment type="similarity">
    <text evidence="1">Belongs to the SUI1 family.</text>
</comment>
<dbReference type="InterPro" id="IPR050318">
    <property type="entry name" value="DENR/SUI1_TIF"/>
</dbReference>
<dbReference type="FunFam" id="3.30.780.10:FF:000002">
    <property type="entry name" value="Stress response translation initiation inhibitor"/>
    <property type="match status" value="1"/>
</dbReference>
<evidence type="ECO:0000259" key="4">
    <source>
        <dbReference type="PROSITE" id="PS50296"/>
    </source>
</evidence>
<dbReference type="InterPro" id="IPR001950">
    <property type="entry name" value="SUI1"/>
</dbReference>
<name>A0A1Q8TEM6_9GAMM</name>
<evidence type="ECO:0000313" key="6">
    <source>
        <dbReference type="Proteomes" id="UP000186806"/>
    </source>
</evidence>
<dbReference type="Pfam" id="PF01253">
    <property type="entry name" value="SUI1"/>
    <property type="match status" value="1"/>
</dbReference>
<evidence type="ECO:0000313" key="5">
    <source>
        <dbReference type="EMBL" id="OLO12137.1"/>
    </source>
</evidence>
<dbReference type="PANTHER" id="PTHR12789">
    <property type="entry name" value="DENSITY-REGULATED PROTEIN HOMOLOG"/>
    <property type="match status" value="1"/>
</dbReference>
<dbReference type="PIRSF" id="PIRSF037511">
    <property type="entry name" value="Transl_init_SUI1_pro"/>
    <property type="match status" value="1"/>
</dbReference>
<feature type="domain" description="SUI1" evidence="4">
    <location>
        <begin position="53"/>
        <end position="116"/>
    </location>
</feature>
<dbReference type="SUPFAM" id="SSF55159">
    <property type="entry name" value="eIF1-like"/>
    <property type="match status" value="1"/>
</dbReference>
<evidence type="ECO:0000256" key="3">
    <source>
        <dbReference type="ARBA" id="ARBA00022917"/>
    </source>
</evidence>
<dbReference type="Proteomes" id="UP000186806">
    <property type="component" value="Unassembled WGS sequence"/>
</dbReference>
<dbReference type="EMBL" id="MSDQ01000010">
    <property type="protein sequence ID" value="OLO12137.1"/>
    <property type="molecule type" value="Genomic_DNA"/>
</dbReference>
<sequence>MASLQDQLRGRVYSTEHGEICPECRAPLAECRCAESAEEERLASLDGTVRLRRETKGRKGKGVTLVEGVPLKADALKSLAKALKQRCGTGGAIKDGIIEIQGDQRETLKSELEARGYRVKLAGG</sequence>
<dbReference type="RefSeq" id="WP_075368600.1">
    <property type="nucleotide sequence ID" value="NZ_MSDQ01000010.1"/>
</dbReference>
<dbReference type="InterPro" id="IPR036877">
    <property type="entry name" value="SUI1_dom_sf"/>
</dbReference>
<dbReference type="PANTHER" id="PTHR12789:SF0">
    <property type="entry name" value="DENSITY-REGULATED PROTEIN"/>
    <property type="match status" value="1"/>
</dbReference>
<dbReference type="PROSITE" id="PS50296">
    <property type="entry name" value="SUI1"/>
    <property type="match status" value="1"/>
</dbReference>
<dbReference type="GO" id="GO:0003743">
    <property type="term" value="F:translation initiation factor activity"/>
    <property type="evidence" value="ECO:0007669"/>
    <property type="project" value="UniProtKB-KW"/>
</dbReference>
<dbReference type="GO" id="GO:0006417">
    <property type="term" value="P:regulation of translation"/>
    <property type="evidence" value="ECO:0007669"/>
    <property type="project" value="UniProtKB-KW"/>
</dbReference>
<protein>
    <submittedName>
        <fullName evidence="5">Translation initiation factor</fullName>
    </submittedName>
</protein>
<dbReference type="NCBIfam" id="TIGR01158">
    <property type="entry name" value="SUI1_rel"/>
    <property type="match status" value="1"/>
</dbReference>
<evidence type="ECO:0000256" key="2">
    <source>
        <dbReference type="ARBA" id="ARBA00022845"/>
    </source>
</evidence>
<keyword evidence="6" id="KW-1185">Reference proteome</keyword>
<accession>A0A1Q8TEM6</accession>
<dbReference type="CDD" id="cd11567">
    <property type="entry name" value="YciH_like"/>
    <property type="match status" value="1"/>
</dbReference>
<keyword evidence="3" id="KW-0648">Protein biosynthesis</keyword>
<organism evidence="5 6">
    <name type="scientific">Chromohalobacter japonicus</name>
    <dbReference type="NCBI Taxonomy" id="223900"/>
    <lineage>
        <taxon>Bacteria</taxon>
        <taxon>Pseudomonadati</taxon>
        <taxon>Pseudomonadota</taxon>
        <taxon>Gammaproteobacteria</taxon>
        <taxon>Oceanospirillales</taxon>
        <taxon>Halomonadaceae</taxon>
        <taxon>Chromohalobacter</taxon>
    </lineage>
</organism>
<dbReference type="GO" id="GO:0003729">
    <property type="term" value="F:mRNA binding"/>
    <property type="evidence" value="ECO:0007669"/>
    <property type="project" value="TreeGrafter"/>
</dbReference>
<dbReference type="NCBIfam" id="NF005297">
    <property type="entry name" value="PRK06824.1"/>
    <property type="match status" value="1"/>
</dbReference>
<dbReference type="GO" id="GO:0002188">
    <property type="term" value="P:translation reinitiation"/>
    <property type="evidence" value="ECO:0007669"/>
    <property type="project" value="TreeGrafter"/>
</dbReference>
<comment type="caution">
    <text evidence="5">The sequence shown here is derived from an EMBL/GenBank/DDBJ whole genome shotgun (WGS) entry which is preliminary data.</text>
</comment>